<dbReference type="Proteomes" id="UP000823775">
    <property type="component" value="Unassembled WGS sequence"/>
</dbReference>
<sequence>MVSSHNPTPNAPNRPPMIVPMHREVQLEDDIVSGSDSGSGVESVLEDPFRIEFLKCVKEIHTRMDHIPGASLVLKGTDSKKYTQLPYKPSATPMLTLKSLRCQIFPNTKVQDIIEHLTTYTTTIKGNDLTQDMIETIMVKKFGETLTKVDLMWYSLLP</sequence>
<organism evidence="1 2">
    <name type="scientific">Datura stramonium</name>
    <name type="common">Jimsonweed</name>
    <name type="synonym">Common thornapple</name>
    <dbReference type="NCBI Taxonomy" id="4076"/>
    <lineage>
        <taxon>Eukaryota</taxon>
        <taxon>Viridiplantae</taxon>
        <taxon>Streptophyta</taxon>
        <taxon>Embryophyta</taxon>
        <taxon>Tracheophyta</taxon>
        <taxon>Spermatophyta</taxon>
        <taxon>Magnoliopsida</taxon>
        <taxon>eudicotyledons</taxon>
        <taxon>Gunneridae</taxon>
        <taxon>Pentapetalae</taxon>
        <taxon>asterids</taxon>
        <taxon>lamiids</taxon>
        <taxon>Solanales</taxon>
        <taxon>Solanaceae</taxon>
        <taxon>Solanoideae</taxon>
        <taxon>Datureae</taxon>
        <taxon>Datura</taxon>
    </lineage>
</organism>
<evidence type="ECO:0000313" key="1">
    <source>
        <dbReference type="EMBL" id="MCD7453857.1"/>
    </source>
</evidence>
<proteinExistence type="predicted"/>
<dbReference type="EMBL" id="JACEIK010000269">
    <property type="protein sequence ID" value="MCD7453857.1"/>
    <property type="molecule type" value="Genomic_DNA"/>
</dbReference>
<evidence type="ECO:0000313" key="2">
    <source>
        <dbReference type="Proteomes" id="UP000823775"/>
    </source>
</evidence>
<reference evidence="1 2" key="1">
    <citation type="journal article" date="2021" name="BMC Genomics">
        <title>Datura genome reveals duplications of psychoactive alkaloid biosynthetic genes and high mutation rate following tissue culture.</title>
        <authorList>
            <person name="Rajewski A."/>
            <person name="Carter-House D."/>
            <person name="Stajich J."/>
            <person name="Litt A."/>
        </authorList>
    </citation>
    <scope>NUCLEOTIDE SEQUENCE [LARGE SCALE GENOMIC DNA]</scope>
    <source>
        <strain evidence="1">AR-01</strain>
    </source>
</reference>
<protein>
    <submittedName>
        <fullName evidence="1">Uncharacterized protein</fullName>
    </submittedName>
</protein>
<accession>A0ABS8S4J9</accession>
<comment type="caution">
    <text evidence="1">The sequence shown here is derived from an EMBL/GenBank/DDBJ whole genome shotgun (WGS) entry which is preliminary data.</text>
</comment>
<keyword evidence="2" id="KW-1185">Reference proteome</keyword>
<name>A0ABS8S4J9_DATST</name>
<gene>
    <name evidence="1" type="ORF">HAX54_022353</name>
</gene>